<name>A0AA38I294_9CUCU</name>
<keyword evidence="3" id="KW-1185">Reference proteome</keyword>
<gene>
    <name evidence="2" type="ORF">Zmor_019666</name>
</gene>
<feature type="coiled-coil region" evidence="1">
    <location>
        <begin position="109"/>
        <end position="136"/>
    </location>
</feature>
<protein>
    <submittedName>
        <fullName evidence="2">Uncharacterized protein</fullName>
    </submittedName>
</protein>
<proteinExistence type="predicted"/>
<sequence>MNPYTEHPGLALAALEKIAEEIPSGVSALDMGEVVTKLGTCPTEIHESITKSISEELKNNIRVFWEAQNVEEKLETIKGLERRDDNVRLAMSQEEVMNAINAKYLKLTKEGLLARIKKTQEENACLEKVLKEKAAMVKRQMDAVKKCDFML</sequence>
<dbReference type="AlphaFoldDB" id="A0AA38I294"/>
<reference evidence="2" key="1">
    <citation type="journal article" date="2023" name="G3 (Bethesda)">
        <title>Whole genome assemblies of Zophobas morio and Tenebrio molitor.</title>
        <authorList>
            <person name="Kaur S."/>
            <person name="Stinson S.A."/>
            <person name="diCenzo G.C."/>
        </authorList>
    </citation>
    <scope>NUCLEOTIDE SEQUENCE</scope>
    <source>
        <strain evidence="2">QUZm001</strain>
    </source>
</reference>
<evidence type="ECO:0000313" key="2">
    <source>
        <dbReference type="EMBL" id="KAJ3647807.1"/>
    </source>
</evidence>
<evidence type="ECO:0000256" key="1">
    <source>
        <dbReference type="SAM" id="Coils"/>
    </source>
</evidence>
<organism evidence="2 3">
    <name type="scientific">Zophobas morio</name>
    <dbReference type="NCBI Taxonomy" id="2755281"/>
    <lineage>
        <taxon>Eukaryota</taxon>
        <taxon>Metazoa</taxon>
        <taxon>Ecdysozoa</taxon>
        <taxon>Arthropoda</taxon>
        <taxon>Hexapoda</taxon>
        <taxon>Insecta</taxon>
        <taxon>Pterygota</taxon>
        <taxon>Neoptera</taxon>
        <taxon>Endopterygota</taxon>
        <taxon>Coleoptera</taxon>
        <taxon>Polyphaga</taxon>
        <taxon>Cucujiformia</taxon>
        <taxon>Tenebrionidae</taxon>
        <taxon>Zophobas</taxon>
    </lineage>
</organism>
<keyword evidence="1" id="KW-0175">Coiled coil</keyword>
<dbReference type="Proteomes" id="UP001168821">
    <property type="component" value="Unassembled WGS sequence"/>
</dbReference>
<dbReference type="EMBL" id="JALNTZ010000006">
    <property type="protein sequence ID" value="KAJ3647807.1"/>
    <property type="molecule type" value="Genomic_DNA"/>
</dbReference>
<comment type="caution">
    <text evidence="2">The sequence shown here is derived from an EMBL/GenBank/DDBJ whole genome shotgun (WGS) entry which is preliminary data.</text>
</comment>
<evidence type="ECO:0000313" key="3">
    <source>
        <dbReference type="Proteomes" id="UP001168821"/>
    </source>
</evidence>
<accession>A0AA38I294</accession>